<dbReference type="Gene3D" id="3.40.50.720">
    <property type="entry name" value="NAD(P)-binding Rossmann-like Domain"/>
    <property type="match status" value="1"/>
</dbReference>
<dbReference type="AlphaFoldDB" id="A0A3N4KGF4"/>
<gene>
    <name evidence="6" type="ORF">P167DRAFT_548000</name>
</gene>
<dbReference type="GO" id="GO:0005777">
    <property type="term" value="C:peroxisome"/>
    <property type="evidence" value="ECO:0007669"/>
    <property type="project" value="TreeGrafter"/>
</dbReference>
<dbReference type="PANTHER" id="PTHR43296">
    <property type="entry name" value="PEROXISOMAL 2,4-DIENOYL-COA REDUCTASE"/>
    <property type="match status" value="1"/>
</dbReference>
<evidence type="ECO:0000256" key="1">
    <source>
        <dbReference type="ARBA" id="ARBA00022857"/>
    </source>
</evidence>
<evidence type="ECO:0000313" key="7">
    <source>
        <dbReference type="Proteomes" id="UP000277580"/>
    </source>
</evidence>
<dbReference type="GO" id="GO:0009062">
    <property type="term" value="P:fatty acid catabolic process"/>
    <property type="evidence" value="ECO:0007669"/>
    <property type="project" value="InterPro"/>
</dbReference>
<protein>
    <recommendedName>
        <fullName evidence="3">2,4-dienoyl-CoA reductase [(3E)-enoyl-CoA-producing]</fullName>
        <ecNumber evidence="3">1.3.1.124</ecNumber>
    </recommendedName>
</protein>
<dbReference type="PANTHER" id="PTHR43296:SF2">
    <property type="entry name" value="PEROXISOMAL 2,4-DIENOYL-COA REDUCTASE [(3E)-ENOYL-COA-PRODUCING]"/>
    <property type="match status" value="1"/>
</dbReference>
<accession>A0A3N4KGF4</accession>
<sequence>MAPPLMSPVWAPNIFEGKVVLCTGGACIAPGPISNTAGMSRLSQPDVLAALARAIPLQRFGTVSEIADATVFLLSPAGDFISGTTLVVDGGAWHRQGGGGSGVEYPESVLTEGVVEGVEGRKRESKLLRELSA</sequence>
<dbReference type="Pfam" id="PF13561">
    <property type="entry name" value="adh_short_C2"/>
    <property type="match status" value="1"/>
</dbReference>
<evidence type="ECO:0000256" key="4">
    <source>
        <dbReference type="ARBA" id="ARBA00048009"/>
    </source>
</evidence>
<dbReference type="InParanoid" id="A0A3N4KGF4"/>
<comment type="catalytic activity">
    <reaction evidence="5">
        <text>a (2E,4Z)-dienoyl-CoA + NADPH + H(+) = a 4,5-saturated-(3E)-enoyl-CoA + NADP(+)</text>
        <dbReference type="Rhea" id="RHEA:61892"/>
        <dbReference type="ChEBI" id="CHEBI:15378"/>
        <dbReference type="ChEBI" id="CHEBI:57783"/>
        <dbReference type="ChEBI" id="CHEBI:58349"/>
        <dbReference type="ChEBI" id="CHEBI:85099"/>
        <dbReference type="ChEBI" id="CHEBI:85493"/>
        <dbReference type="EC" id="1.3.1.124"/>
    </reaction>
</comment>
<organism evidence="6 7">
    <name type="scientific">Morchella conica CCBAS932</name>
    <dbReference type="NCBI Taxonomy" id="1392247"/>
    <lineage>
        <taxon>Eukaryota</taxon>
        <taxon>Fungi</taxon>
        <taxon>Dikarya</taxon>
        <taxon>Ascomycota</taxon>
        <taxon>Pezizomycotina</taxon>
        <taxon>Pezizomycetes</taxon>
        <taxon>Pezizales</taxon>
        <taxon>Morchellaceae</taxon>
        <taxon>Morchella</taxon>
    </lineage>
</organism>
<dbReference type="InterPro" id="IPR036291">
    <property type="entry name" value="NAD(P)-bd_dom_sf"/>
</dbReference>
<name>A0A3N4KGF4_9PEZI</name>
<dbReference type="InterPro" id="IPR045017">
    <property type="entry name" value="DECR2-like"/>
</dbReference>
<evidence type="ECO:0000256" key="3">
    <source>
        <dbReference type="ARBA" id="ARBA00026117"/>
    </source>
</evidence>
<dbReference type="EC" id="1.3.1.124" evidence="3"/>
<dbReference type="EMBL" id="ML119151">
    <property type="protein sequence ID" value="RPB09587.1"/>
    <property type="molecule type" value="Genomic_DNA"/>
</dbReference>
<proteinExistence type="predicted"/>
<dbReference type="STRING" id="1392247.A0A3N4KGF4"/>
<dbReference type="InterPro" id="IPR002347">
    <property type="entry name" value="SDR_fam"/>
</dbReference>
<reference evidence="6 7" key="1">
    <citation type="journal article" date="2018" name="Nat. Ecol. Evol.">
        <title>Pezizomycetes genomes reveal the molecular basis of ectomycorrhizal truffle lifestyle.</title>
        <authorList>
            <person name="Murat C."/>
            <person name="Payen T."/>
            <person name="Noel B."/>
            <person name="Kuo A."/>
            <person name="Morin E."/>
            <person name="Chen J."/>
            <person name="Kohler A."/>
            <person name="Krizsan K."/>
            <person name="Balestrini R."/>
            <person name="Da Silva C."/>
            <person name="Montanini B."/>
            <person name="Hainaut M."/>
            <person name="Levati E."/>
            <person name="Barry K.W."/>
            <person name="Belfiori B."/>
            <person name="Cichocki N."/>
            <person name="Clum A."/>
            <person name="Dockter R.B."/>
            <person name="Fauchery L."/>
            <person name="Guy J."/>
            <person name="Iotti M."/>
            <person name="Le Tacon F."/>
            <person name="Lindquist E.A."/>
            <person name="Lipzen A."/>
            <person name="Malagnac F."/>
            <person name="Mello A."/>
            <person name="Molinier V."/>
            <person name="Miyauchi S."/>
            <person name="Poulain J."/>
            <person name="Riccioni C."/>
            <person name="Rubini A."/>
            <person name="Sitrit Y."/>
            <person name="Splivallo R."/>
            <person name="Traeger S."/>
            <person name="Wang M."/>
            <person name="Zifcakova L."/>
            <person name="Wipf D."/>
            <person name="Zambonelli A."/>
            <person name="Paolocci F."/>
            <person name="Nowrousian M."/>
            <person name="Ottonello S."/>
            <person name="Baldrian P."/>
            <person name="Spatafora J.W."/>
            <person name="Henrissat B."/>
            <person name="Nagy L.G."/>
            <person name="Aury J.M."/>
            <person name="Wincker P."/>
            <person name="Grigoriev I.V."/>
            <person name="Bonfante P."/>
            <person name="Martin F.M."/>
        </authorList>
    </citation>
    <scope>NUCLEOTIDE SEQUENCE [LARGE SCALE GENOMIC DNA]</scope>
    <source>
        <strain evidence="6 7">CCBAS932</strain>
    </source>
</reference>
<dbReference type="SUPFAM" id="SSF51735">
    <property type="entry name" value="NAD(P)-binding Rossmann-fold domains"/>
    <property type="match status" value="1"/>
</dbReference>
<evidence type="ECO:0000313" key="6">
    <source>
        <dbReference type="EMBL" id="RPB09587.1"/>
    </source>
</evidence>
<dbReference type="GO" id="GO:0008670">
    <property type="term" value="F:2,4-dienoyl-CoA reductase (NADPH) activity"/>
    <property type="evidence" value="ECO:0007669"/>
    <property type="project" value="InterPro"/>
</dbReference>
<evidence type="ECO:0000256" key="5">
    <source>
        <dbReference type="ARBA" id="ARBA00048340"/>
    </source>
</evidence>
<dbReference type="OrthoDB" id="2136131at2759"/>
<comment type="catalytic activity">
    <reaction evidence="4">
        <text>a (2E,4E)-dienoyl-CoA + NADPH + H(+) = a 4,5-saturated-(3E)-enoyl-CoA + NADP(+)</text>
        <dbReference type="Rhea" id="RHEA:45912"/>
        <dbReference type="ChEBI" id="CHEBI:15378"/>
        <dbReference type="ChEBI" id="CHEBI:57783"/>
        <dbReference type="ChEBI" id="CHEBI:58349"/>
        <dbReference type="ChEBI" id="CHEBI:85101"/>
        <dbReference type="ChEBI" id="CHEBI:85493"/>
        <dbReference type="EC" id="1.3.1.124"/>
    </reaction>
</comment>
<keyword evidence="1" id="KW-0521">NADP</keyword>
<dbReference type="Proteomes" id="UP000277580">
    <property type="component" value="Unassembled WGS sequence"/>
</dbReference>
<evidence type="ECO:0000256" key="2">
    <source>
        <dbReference type="ARBA" id="ARBA00023002"/>
    </source>
</evidence>
<keyword evidence="7" id="KW-1185">Reference proteome</keyword>
<keyword evidence="2" id="KW-0560">Oxidoreductase</keyword>